<dbReference type="GeneID" id="56067467"/>
<protein>
    <submittedName>
        <fullName evidence="1">Uncharacterized protein</fullName>
    </submittedName>
</protein>
<dbReference type="KEGG" id="nue:C5F50_05285"/>
<gene>
    <name evidence="1" type="ORF">C5F50_05285</name>
</gene>
<organism evidence="1 2">
    <name type="scientific">Nitrosopumilus ureiphilus</name>
    <dbReference type="NCBI Taxonomy" id="1470067"/>
    <lineage>
        <taxon>Archaea</taxon>
        <taxon>Nitrososphaerota</taxon>
        <taxon>Nitrososphaeria</taxon>
        <taxon>Nitrosopumilales</taxon>
        <taxon>Nitrosopumilaceae</taxon>
        <taxon>Nitrosopumilus</taxon>
    </lineage>
</organism>
<evidence type="ECO:0000313" key="2">
    <source>
        <dbReference type="Proteomes" id="UP000509478"/>
    </source>
</evidence>
<dbReference type="RefSeq" id="WP_179372632.1">
    <property type="nucleotide sequence ID" value="NZ_CP026995.1"/>
</dbReference>
<reference evidence="1 2" key="1">
    <citation type="submission" date="2018-02" db="EMBL/GenBank/DDBJ databases">
        <title>Complete genome of Nitrosopumilus ureaphilus PS0.</title>
        <authorList>
            <person name="Qin W."/>
            <person name="Zheng Y."/>
            <person name="Stahl D.A."/>
        </authorList>
    </citation>
    <scope>NUCLEOTIDE SEQUENCE [LARGE SCALE GENOMIC DNA]</scope>
    <source>
        <strain evidence="1 2">PS0</strain>
    </source>
</reference>
<accession>A0A7D5RG96</accession>
<name>A0A7D5RG96_9ARCH</name>
<keyword evidence="2" id="KW-1185">Reference proteome</keyword>
<proteinExistence type="predicted"/>
<dbReference type="AlphaFoldDB" id="A0A7D5RG96"/>
<dbReference type="Proteomes" id="UP000509478">
    <property type="component" value="Chromosome"/>
</dbReference>
<dbReference type="EMBL" id="CP026995">
    <property type="protein sequence ID" value="QLH06545.1"/>
    <property type="molecule type" value="Genomic_DNA"/>
</dbReference>
<sequence length="256" mass="28735">MFKQFLILALAVTIISGSIPAYADVESIFSDKLLYQKGETVVFSGTVGDLDVNEPVSIIIRDSENNFVVLETTRSDYEGNFQINLDVDENFTSNGLYSAQLYLNDVATMEFTYFDFSSNGSTIQHSEKEEKILASQHIKSNFKEIIDTDQIQLTDRIGNPLKYASDETPVQISADVINNNEQNQPFTYFVQIQNDSEQVISISWISGMLVSKQKFDVSLSWTPESQGTYKATVFVWDNIKNSTPLSEPKVLSITVA</sequence>
<evidence type="ECO:0000313" key="1">
    <source>
        <dbReference type="EMBL" id="QLH06545.1"/>
    </source>
</evidence>
<dbReference type="OrthoDB" id="10393at2157"/>